<organism evidence="2 3">
    <name type="scientific">Planobispora siamensis</name>
    <dbReference type="NCBI Taxonomy" id="936338"/>
    <lineage>
        <taxon>Bacteria</taxon>
        <taxon>Bacillati</taxon>
        <taxon>Actinomycetota</taxon>
        <taxon>Actinomycetes</taxon>
        <taxon>Streptosporangiales</taxon>
        <taxon>Streptosporangiaceae</taxon>
        <taxon>Planobispora</taxon>
    </lineage>
</organism>
<feature type="region of interest" description="Disordered" evidence="1">
    <location>
        <begin position="59"/>
        <end position="115"/>
    </location>
</feature>
<evidence type="ECO:0000313" key="2">
    <source>
        <dbReference type="EMBL" id="GIH91146.1"/>
    </source>
</evidence>
<reference evidence="2 3" key="1">
    <citation type="submission" date="2021-01" db="EMBL/GenBank/DDBJ databases">
        <title>Whole genome shotgun sequence of Planobispora siamensis NBRC 107568.</title>
        <authorList>
            <person name="Komaki H."/>
            <person name="Tamura T."/>
        </authorList>
    </citation>
    <scope>NUCLEOTIDE SEQUENCE [LARGE SCALE GENOMIC DNA]</scope>
    <source>
        <strain evidence="2 3">NBRC 107568</strain>
    </source>
</reference>
<accession>A0A8J3SEI5</accession>
<sequence>MEAVGRAVRQQKPGGGEVAGRIARAEVTEVDHPADGAVRGEDVGRMQVAVEPQRRACPLGRGRGVVPDRADGGRVGDQPSLRGLGELLGEPLGVAGQRSPAVEAAGSAQGRTSWM</sequence>
<dbReference type="AlphaFoldDB" id="A0A8J3SEI5"/>
<keyword evidence="3" id="KW-1185">Reference proteome</keyword>
<evidence type="ECO:0000313" key="3">
    <source>
        <dbReference type="Proteomes" id="UP000619788"/>
    </source>
</evidence>
<dbReference type="Proteomes" id="UP000619788">
    <property type="component" value="Unassembled WGS sequence"/>
</dbReference>
<gene>
    <name evidence="2" type="ORF">Psi01_17760</name>
</gene>
<proteinExistence type="predicted"/>
<protein>
    <submittedName>
        <fullName evidence="2">Uncharacterized protein</fullName>
    </submittedName>
</protein>
<name>A0A8J3SEI5_9ACTN</name>
<evidence type="ECO:0000256" key="1">
    <source>
        <dbReference type="SAM" id="MobiDB-lite"/>
    </source>
</evidence>
<comment type="caution">
    <text evidence="2">The sequence shown here is derived from an EMBL/GenBank/DDBJ whole genome shotgun (WGS) entry which is preliminary data.</text>
</comment>
<dbReference type="EMBL" id="BOOJ01000017">
    <property type="protein sequence ID" value="GIH91146.1"/>
    <property type="molecule type" value="Genomic_DNA"/>
</dbReference>
<feature type="compositionally biased region" description="Low complexity" evidence="1">
    <location>
        <begin position="81"/>
        <end position="96"/>
    </location>
</feature>